<organism evidence="3 4">
    <name type="scientific">Limulus polyphemus</name>
    <name type="common">Atlantic horseshoe crab</name>
    <dbReference type="NCBI Taxonomy" id="6850"/>
    <lineage>
        <taxon>Eukaryota</taxon>
        <taxon>Metazoa</taxon>
        <taxon>Ecdysozoa</taxon>
        <taxon>Arthropoda</taxon>
        <taxon>Chelicerata</taxon>
        <taxon>Merostomata</taxon>
        <taxon>Xiphosura</taxon>
        <taxon>Limulidae</taxon>
        <taxon>Limulus</taxon>
    </lineage>
</organism>
<accession>A0ABM1TGM7</accession>
<feature type="chain" id="PRO_5046494337" evidence="2">
    <location>
        <begin position="25"/>
        <end position="471"/>
    </location>
</feature>
<dbReference type="Proteomes" id="UP000694941">
    <property type="component" value="Unplaced"/>
</dbReference>
<name>A0ABM1TGM7_LIMPO</name>
<evidence type="ECO:0000313" key="3">
    <source>
        <dbReference type="Proteomes" id="UP000694941"/>
    </source>
</evidence>
<keyword evidence="2" id="KW-0732">Signal</keyword>
<gene>
    <name evidence="4" type="primary">LOC106469831</name>
</gene>
<feature type="signal peptide" evidence="2">
    <location>
        <begin position="1"/>
        <end position="24"/>
    </location>
</feature>
<sequence>MFVSLDVLPAVLLLSLQFFVATSSGSIKLKTQMKIAQCRANCLDQFHQNTEPRKSYNESPDCKMCWETCELLHRNFDVWGSMCGASDICFLGCQKACAFHLEGSKNNFVSHSAQIWSFPHTVRVKIESKTDYINFTWSVPVSSKPYNPGHVIYVVMMREDLRKSWEVLDQTLKTTAQIKAGWLNRVSEVKIVAMTSNGVLAEQLIPYSSNHEKLKARDEAETVLKSTLSILRVNEKGVDAWRPTLLSLDYNPNLLGVEAIVTWPALRPIGAIKYEVTWKVLDSSVEITGHLYTAENVVKLTLWPEALYSVQVKCYAESKDGESVSEDIVVDTHDVISRATSNLQESSGCSRVELIIGCAAGVSLILSLLMACSMCKNSCLTKRRSRPIQKISALHRKRSEEPRAYSQKGRTSPESSKEMSSHVISIGAGPLSAAGEFRKDIIKEKGFPPSVFTFGLSNLDNSSSKSRMSNV</sequence>
<evidence type="ECO:0000313" key="4">
    <source>
        <dbReference type="RefSeq" id="XP_022255033.1"/>
    </source>
</evidence>
<reference evidence="4" key="1">
    <citation type="submission" date="2025-08" db="UniProtKB">
        <authorList>
            <consortium name="RefSeq"/>
        </authorList>
    </citation>
    <scope>IDENTIFICATION</scope>
    <source>
        <tissue evidence="4">Muscle</tissue>
    </source>
</reference>
<evidence type="ECO:0000256" key="2">
    <source>
        <dbReference type="SAM" id="SignalP"/>
    </source>
</evidence>
<dbReference type="RefSeq" id="XP_022255033.1">
    <property type="nucleotide sequence ID" value="XM_022399325.1"/>
</dbReference>
<keyword evidence="3" id="KW-1185">Reference proteome</keyword>
<evidence type="ECO:0000256" key="1">
    <source>
        <dbReference type="SAM" id="MobiDB-lite"/>
    </source>
</evidence>
<feature type="region of interest" description="Disordered" evidence="1">
    <location>
        <begin position="390"/>
        <end position="421"/>
    </location>
</feature>
<proteinExistence type="predicted"/>
<dbReference type="GeneID" id="106469831"/>
<protein>
    <submittedName>
        <fullName evidence="4">Uncharacterized protein LOC106469831 isoform X2</fullName>
    </submittedName>
</protein>